<comment type="caution">
    <text evidence="2">The sequence shown here is derived from an EMBL/GenBank/DDBJ whole genome shotgun (WGS) entry which is preliminary data.</text>
</comment>
<accession>A0AAE0KW53</accession>
<dbReference type="Proteomes" id="UP001190700">
    <property type="component" value="Unassembled WGS sequence"/>
</dbReference>
<dbReference type="AlphaFoldDB" id="A0AAE0KW53"/>
<name>A0AAE0KW53_9CHLO</name>
<reference evidence="2 3" key="1">
    <citation type="journal article" date="2015" name="Genome Biol. Evol.">
        <title>Comparative Genomics of a Bacterivorous Green Alga Reveals Evolutionary Causalities and Consequences of Phago-Mixotrophic Mode of Nutrition.</title>
        <authorList>
            <person name="Burns J.A."/>
            <person name="Paasch A."/>
            <person name="Narechania A."/>
            <person name="Kim E."/>
        </authorList>
    </citation>
    <scope>NUCLEOTIDE SEQUENCE [LARGE SCALE GENOMIC DNA]</scope>
    <source>
        <strain evidence="2 3">PLY_AMNH</strain>
    </source>
</reference>
<proteinExistence type="predicted"/>
<gene>
    <name evidence="2" type="ORF">CYMTET_28188</name>
</gene>
<feature type="compositionally biased region" description="Polar residues" evidence="1">
    <location>
        <begin position="124"/>
        <end position="138"/>
    </location>
</feature>
<evidence type="ECO:0000256" key="1">
    <source>
        <dbReference type="SAM" id="MobiDB-lite"/>
    </source>
</evidence>
<keyword evidence="3" id="KW-1185">Reference proteome</keyword>
<feature type="non-terminal residue" evidence="2">
    <location>
        <position position="138"/>
    </location>
</feature>
<dbReference type="EMBL" id="LGRX02015822">
    <property type="protein sequence ID" value="KAK3262983.1"/>
    <property type="molecule type" value="Genomic_DNA"/>
</dbReference>
<evidence type="ECO:0000313" key="3">
    <source>
        <dbReference type="Proteomes" id="UP001190700"/>
    </source>
</evidence>
<feature type="compositionally biased region" description="Low complexity" evidence="1">
    <location>
        <begin position="108"/>
        <end position="120"/>
    </location>
</feature>
<organism evidence="2 3">
    <name type="scientific">Cymbomonas tetramitiformis</name>
    <dbReference type="NCBI Taxonomy" id="36881"/>
    <lineage>
        <taxon>Eukaryota</taxon>
        <taxon>Viridiplantae</taxon>
        <taxon>Chlorophyta</taxon>
        <taxon>Pyramimonadophyceae</taxon>
        <taxon>Pyramimonadales</taxon>
        <taxon>Pyramimonadaceae</taxon>
        <taxon>Cymbomonas</taxon>
    </lineage>
</organism>
<feature type="region of interest" description="Disordered" evidence="1">
    <location>
        <begin position="57"/>
        <end position="138"/>
    </location>
</feature>
<protein>
    <submittedName>
        <fullName evidence="2">Uncharacterized protein</fullName>
    </submittedName>
</protein>
<sequence>MSAANRLLIDHPEGTAVPRQELVAVVGKFQLMASLVRGGQNILAPICRARDALADPSARDGGARAAWSSDVGITPGAAPRTEVASTAAIGRTARSAGGQASTAAIGRTAQSAGGQASTAAIGRTSRSAGGQASTAAIG</sequence>
<evidence type="ECO:0000313" key="2">
    <source>
        <dbReference type="EMBL" id="KAK3262983.1"/>
    </source>
</evidence>